<comment type="caution">
    <text evidence="1">The sequence shown here is derived from an EMBL/GenBank/DDBJ whole genome shotgun (WGS) entry which is preliminary data.</text>
</comment>
<keyword evidence="1" id="KW-0675">Receptor</keyword>
<dbReference type="Proteomes" id="UP001164539">
    <property type="component" value="Chromosome 13"/>
</dbReference>
<gene>
    <name evidence="1" type="ORF">OWV82_023175</name>
</gene>
<proteinExistence type="predicted"/>
<evidence type="ECO:0000313" key="2">
    <source>
        <dbReference type="Proteomes" id="UP001164539"/>
    </source>
</evidence>
<organism evidence="1 2">
    <name type="scientific">Melia azedarach</name>
    <name type="common">Chinaberry tree</name>
    <dbReference type="NCBI Taxonomy" id="155640"/>
    <lineage>
        <taxon>Eukaryota</taxon>
        <taxon>Viridiplantae</taxon>
        <taxon>Streptophyta</taxon>
        <taxon>Embryophyta</taxon>
        <taxon>Tracheophyta</taxon>
        <taxon>Spermatophyta</taxon>
        <taxon>Magnoliopsida</taxon>
        <taxon>eudicotyledons</taxon>
        <taxon>Gunneridae</taxon>
        <taxon>Pentapetalae</taxon>
        <taxon>rosids</taxon>
        <taxon>malvids</taxon>
        <taxon>Sapindales</taxon>
        <taxon>Meliaceae</taxon>
        <taxon>Melia</taxon>
    </lineage>
</organism>
<keyword evidence="1" id="KW-0808">Transferase</keyword>
<keyword evidence="1" id="KW-0418">Kinase</keyword>
<keyword evidence="2" id="KW-1185">Reference proteome</keyword>
<evidence type="ECO:0000313" key="1">
    <source>
        <dbReference type="EMBL" id="KAJ4703246.1"/>
    </source>
</evidence>
<dbReference type="EMBL" id="CM051406">
    <property type="protein sequence ID" value="KAJ4703246.1"/>
    <property type="molecule type" value="Genomic_DNA"/>
</dbReference>
<name>A0ACC1WVR7_MELAZ</name>
<sequence length="693" mass="77095">MHRLVYIPKQDSSKPYSFPRPKSIPISFKRPNNMAFTNLMLYFLSFTLITINSTGTAQDHEHCYDTGNFTTNSSYGKNRDLMLSSLPSDVSKNGGFYNATTGQDPDKVYALSLCRGDSSPEICSTCLNKAVEAITTKCPNQKEAISWGADPPCIVRYANRSFYGKLELDPSNEGYNTANITSNLTQFDQIWESLLDRLVIKASSGSSRLKFATGEANLSLFSKIYALMQCTPDISKSNCDFCLRQSVAAFQNCCHGKQGGFVQRPSCIFRWDLYPFYGAVAENAPVPSPQPLTNTTGIYSDEKGSVVASGIVVVAVVSTIIFVSIVAFIFVLLRSKLKQDSRIKSDTEGADQIETAESLQFDFRTIRVATDNFSIANKLGEGGYGAVFKGRLPDGLQIAVKRLSRNSGQGGMEFKNEVLLLARLQHRNLVRLLGFCLEGNEMLIIYEFVAKSSLDNFIFDPIRGLLLDWEKRYKIIEGIARGMLYLHEDSRLKIIHRDLKASNILLDGNFNPKISDFGMAKLFKIDQSQGNTCRIAGTFGYMAPEYAMYGQFSIKSDVFSFGVLVLEIISGKKVTCFCNGEETENLLAYAWDSWKEGRALNLIDRTLRVGSCSDMIRCIHIGLLCVQENEVDRPTMASVVLMLSSCSLSLPVPSKPAFLMHSVTELDYSELNSKDNLEQFTANEASITELEPR</sequence>
<accession>A0ACC1WVR7</accession>
<reference evidence="1 2" key="1">
    <citation type="journal article" date="2023" name="Science">
        <title>Complex scaffold remodeling in plant triterpene biosynthesis.</title>
        <authorList>
            <person name="De La Pena R."/>
            <person name="Hodgson H."/>
            <person name="Liu J.C."/>
            <person name="Stephenson M.J."/>
            <person name="Martin A.C."/>
            <person name="Owen C."/>
            <person name="Harkess A."/>
            <person name="Leebens-Mack J."/>
            <person name="Jimenez L.E."/>
            <person name="Osbourn A."/>
            <person name="Sattely E.S."/>
        </authorList>
    </citation>
    <scope>NUCLEOTIDE SEQUENCE [LARGE SCALE GENOMIC DNA]</scope>
    <source>
        <strain evidence="2">cv. JPN11</strain>
        <tissue evidence="1">Leaf</tissue>
    </source>
</reference>
<protein>
    <submittedName>
        <fullName evidence="1">Cysteine rich receptor like kinase</fullName>
    </submittedName>
</protein>